<dbReference type="InterPro" id="IPR015867">
    <property type="entry name" value="N-reg_PII/ATP_PRibTrfase_C"/>
</dbReference>
<protein>
    <submittedName>
        <fullName evidence="1">Uncharacterized protein</fullName>
    </submittedName>
</protein>
<dbReference type="EMBL" id="BAAAOS010000020">
    <property type="protein sequence ID" value="GAA1580229.1"/>
    <property type="molecule type" value="Genomic_DNA"/>
</dbReference>
<dbReference type="InterPro" id="IPR003793">
    <property type="entry name" value="UPF0166"/>
</dbReference>
<dbReference type="Proteomes" id="UP001500393">
    <property type="component" value="Unassembled WGS sequence"/>
</dbReference>
<evidence type="ECO:0000313" key="2">
    <source>
        <dbReference type="Proteomes" id="UP001500393"/>
    </source>
</evidence>
<proteinExistence type="predicted"/>
<comment type="caution">
    <text evidence="1">The sequence shown here is derived from an EMBL/GenBank/DDBJ whole genome shotgun (WGS) entry which is preliminary data.</text>
</comment>
<accession>A0ABP4PGS9</accession>
<organism evidence="1 2">
    <name type="scientific">Kribbella sancticallisti</name>
    <dbReference type="NCBI Taxonomy" id="460087"/>
    <lineage>
        <taxon>Bacteria</taxon>
        <taxon>Bacillati</taxon>
        <taxon>Actinomycetota</taxon>
        <taxon>Actinomycetes</taxon>
        <taxon>Propionibacteriales</taxon>
        <taxon>Kribbellaceae</taxon>
        <taxon>Kribbella</taxon>
    </lineage>
</organism>
<dbReference type="Pfam" id="PF02641">
    <property type="entry name" value="DUF190"/>
    <property type="match status" value="1"/>
</dbReference>
<reference evidence="2" key="1">
    <citation type="journal article" date="2019" name="Int. J. Syst. Evol. Microbiol.">
        <title>The Global Catalogue of Microorganisms (GCM) 10K type strain sequencing project: providing services to taxonomists for standard genome sequencing and annotation.</title>
        <authorList>
            <consortium name="The Broad Institute Genomics Platform"/>
            <consortium name="The Broad Institute Genome Sequencing Center for Infectious Disease"/>
            <person name="Wu L."/>
            <person name="Ma J."/>
        </authorList>
    </citation>
    <scope>NUCLEOTIDE SEQUENCE [LARGE SCALE GENOMIC DNA]</scope>
    <source>
        <strain evidence="2">JCM 14969</strain>
    </source>
</reference>
<dbReference type="Gene3D" id="3.30.70.120">
    <property type="match status" value="1"/>
</dbReference>
<evidence type="ECO:0000313" key="1">
    <source>
        <dbReference type="EMBL" id="GAA1580229.1"/>
    </source>
</evidence>
<name>A0ABP4PGS9_9ACTN</name>
<gene>
    <name evidence="1" type="ORF">GCM10009789_37550</name>
</gene>
<sequence length="49" mass="5442">MVIVIIDTHDRIHSFLPQLDELIKEGLVVLDDCDVIRYAGRGAAQPAQP</sequence>
<keyword evidence="2" id="KW-1185">Reference proteome</keyword>